<accession>A0A6A6T969</accession>
<dbReference type="Proteomes" id="UP000799324">
    <property type="component" value="Unassembled WGS sequence"/>
</dbReference>
<dbReference type="Gene3D" id="1.10.287.1490">
    <property type="match status" value="1"/>
</dbReference>
<evidence type="ECO:0000313" key="2">
    <source>
        <dbReference type="EMBL" id="KAF2655791.1"/>
    </source>
</evidence>
<organism evidence="2 3">
    <name type="scientific">Lophiostoma macrostomum CBS 122681</name>
    <dbReference type="NCBI Taxonomy" id="1314788"/>
    <lineage>
        <taxon>Eukaryota</taxon>
        <taxon>Fungi</taxon>
        <taxon>Dikarya</taxon>
        <taxon>Ascomycota</taxon>
        <taxon>Pezizomycotina</taxon>
        <taxon>Dothideomycetes</taxon>
        <taxon>Pleosporomycetidae</taxon>
        <taxon>Pleosporales</taxon>
        <taxon>Lophiostomataceae</taxon>
        <taxon>Lophiostoma</taxon>
    </lineage>
</organism>
<protein>
    <submittedName>
        <fullName evidence="2">Uncharacterized protein</fullName>
    </submittedName>
</protein>
<proteinExistence type="predicted"/>
<feature type="coiled-coil region" evidence="1">
    <location>
        <begin position="57"/>
        <end position="130"/>
    </location>
</feature>
<dbReference type="EMBL" id="MU004344">
    <property type="protein sequence ID" value="KAF2655791.1"/>
    <property type="molecule type" value="Genomic_DNA"/>
</dbReference>
<keyword evidence="1" id="KW-0175">Coiled coil</keyword>
<reference evidence="2" key="1">
    <citation type="journal article" date="2020" name="Stud. Mycol.">
        <title>101 Dothideomycetes genomes: a test case for predicting lifestyles and emergence of pathogens.</title>
        <authorList>
            <person name="Haridas S."/>
            <person name="Albert R."/>
            <person name="Binder M."/>
            <person name="Bloem J."/>
            <person name="Labutti K."/>
            <person name="Salamov A."/>
            <person name="Andreopoulos B."/>
            <person name="Baker S."/>
            <person name="Barry K."/>
            <person name="Bills G."/>
            <person name="Bluhm B."/>
            <person name="Cannon C."/>
            <person name="Castanera R."/>
            <person name="Culley D."/>
            <person name="Daum C."/>
            <person name="Ezra D."/>
            <person name="Gonzalez J."/>
            <person name="Henrissat B."/>
            <person name="Kuo A."/>
            <person name="Liang C."/>
            <person name="Lipzen A."/>
            <person name="Lutzoni F."/>
            <person name="Magnuson J."/>
            <person name="Mondo S."/>
            <person name="Nolan M."/>
            <person name="Ohm R."/>
            <person name="Pangilinan J."/>
            <person name="Park H.-J."/>
            <person name="Ramirez L."/>
            <person name="Alfaro M."/>
            <person name="Sun H."/>
            <person name="Tritt A."/>
            <person name="Yoshinaga Y."/>
            <person name="Zwiers L.-H."/>
            <person name="Turgeon B."/>
            <person name="Goodwin S."/>
            <person name="Spatafora J."/>
            <person name="Crous P."/>
            <person name="Grigoriev I."/>
        </authorList>
    </citation>
    <scope>NUCLEOTIDE SEQUENCE</scope>
    <source>
        <strain evidence="2">CBS 122681</strain>
    </source>
</reference>
<sequence>MLIVKTQADDDSLRTLMAGQYQQLEEGLKNIQAGLRAERTHVQEAVETRIGAMNKEVQTAKSEAGDASREAKAASKELQTMRAETKMLREELAEVKEGFKAEKTKFEAVLDDIKQTLDKLASQQDTLQRKVETPEDLSTKADERVFQVAGEGKMAKSQRHLSSGTISWFHQALVHVHFRVVELEHSTPLAALEPRMDELVRERVTESFNKFKDEASNIARKQDAKLDGMQTELQGSSNAAFKSRLANQKKEFVKCNRRMSESGNRVQELEAEADRVLAKQNTVFRQAEVLRDYSVHLQQAAGPCSCGESPASKSLQTLSTSLPNQGVCSKC</sequence>
<dbReference type="AlphaFoldDB" id="A0A6A6T969"/>
<name>A0A6A6T969_9PLEO</name>
<evidence type="ECO:0000313" key="3">
    <source>
        <dbReference type="Proteomes" id="UP000799324"/>
    </source>
</evidence>
<keyword evidence="3" id="KW-1185">Reference proteome</keyword>
<gene>
    <name evidence="2" type="ORF">K491DRAFT_409053</name>
</gene>
<evidence type="ECO:0000256" key="1">
    <source>
        <dbReference type="SAM" id="Coils"/>
    </source>
</evidence>